<dbReference type="HOGENOM" id="CLU_1767823_0_0_1"/>
<evidence type="ECO:0000256" key="1">
    <source>
        <dbReference type="SAM" id="MobiDB-lite"/>
    </source>
</evidence>
<accession>M2R6T4</accession>
<dbReference type="AlphaFoldDB" id="M2R6T4"/>
<feature type="compositionally biased region" description="Polar residues" evidence="1">
    <location>
        <begin position="87"/>
        <end position="102"/>
    </location>
</feature>
<gene>
    <name evidence="2" type="ORF">CERSUDRAFT_97933</name>
</gene>
<reference evidence="2 3" key="1">
    <citation type="journal article" date="2012" name="Proc. Natl. Acad. Sci. U.S.A.">
        <title>Comparative genomics of Ceriporiopsis subvermispora and Phanerochaete chrysosporium provide insight into selective ligninolysis.</title>
        <authorList>
            <person name="Fernandez-Fueyo E."/>
            <person name="Ruiz-Duenas F.J."/>
            <person name="Ferreira P."/>
            <person name="Floudas D."/>
            <person name="Hibbett D.S."/>
            <person name="Canessa P."/>
            <person name="Larrondo L.F."/>
            <person name="James T.Y."/>
            <person name="Seelenfreund D."/>
            <person name="Lobos S."/>
            <person name="Polanco R."/>
            <person name="Tello M."/>
            <person name="Honda Y."/>
            <person name="Watanabe T."/>
            <person name="Watanabe T."/>
            <person name="Ryu J.S."/>
            <person name="Kubicek C.P."/>
            <person name="Schmoll M."/>
            <person name="Gaskell J."/>
            <person name="Hammel K.E."/>
            <person name="St John F.J."/>
            <person name="Vanden Wymelenberg A."/>
            <person name="Sabat G."/>
            <person name="Splinter BonDurant S."/>
            <person name="Syed K."/>
            <person name="Yadav J.S."/>
            <person name="Doddapaneni H."/>
            <person name="Subramanian V."/>
            <person name="Lavin J.L."/>
            <person name="Oguiza J.A."/>
            <person name="Perez G."/>
            <person name="Pisabarro A.G."/>
            <person name="Ramirez L."/>
            <person name="Santoyo F."/>
            <person name="Master E."/>
            <person name="Coutinho P.M."/>
            <person name="Henrissat B."/>
            <person name="Lombard V."/>
            <person name="Magnuson J.K."/>
            <person name="Kuees U."/>
            <person name="Hori C."/>
            <person name="Igarashi K."/>
            <person name="Samejima M."/>
            <person name="Held B.W."/>
            <person name="Barry K.W."/>
            <person name="LaButti K.M."/>
            <person name="Lapidus A."/>
            <person name="Lindquist E.A."/>
            <person name="Lucas S.M."/>
            <person name="Riley R."/>
            <person name="Salamov A.A."/>
            <person name="Hoffmeister D."/>
            <person name="Schwenk D."/>
            <person name="Hadar Y."/>
            <person name="Yarden O."/>
            <person name="de Vries R.P."/>
            <person name="Wiebenga A."/>
            <person name="Stenlid J."/>
            <person name="Eastwood D."/>
            <person name="Grigoriev I.V."/>
            <person name="Berka R.M."/>
            <person name="Blanchette R.A."/>
            <person name="Kersten P."/>
            <person name="Martinez A.T."/>
            <person name="Vicuna R."/>
            <person name="Cullen D."/>
        </authorList>
    </citation>
    <scope>NUCLEOTIDE SEQUENCE [LARGE SCALE GENOMIC DNA]</scope>
    <source>
        <strain evidence="2 3">B</strain>
    </source>
</reference>
<dbReference type="STRING" id="914234.M2R6T4"/>
<protein>
    <submittedName>
        <fullName evidence="2">Uncharacterized protein</fullName>
    </submittedName>
</protein>
<evidence type="ECO:0000313" key="3">
    <source>
        <dbReference type="Proteomes" id="UP000016930"/>
    </source>
</evidence>
<dbReference type="EMBL" id="KB445804">
    <property type="protein sequence ID" value="EMD34007.1"/>
    <property type="molecule type" value="Genomic_DNA"/>
</dbReference>
<keyword evidence="3" id="KW-1185">Reference proteome</keyword>
<evidence type="ECO:0000313" key="2">
    <source>
        <dbReference type="EMBL" id="EMD34007.1"/>
    </source>
</evidence>
<dbReference type="Proteomes" id="UP000016930">
    <property type="component" value="Unassembled WGS sequence"/>
</dbReference>
<dbReference type="OrthoDB" id="3168445at2759"/>
<name>M2R6T4_CERS8</name>
<sequence length="147" mass="15665">MAHRARGRRTTPALTVTVHPPPRPSSSLTNLRRAVASVARRPKSLVASGAETRLDPRTLPPSPTFPPSAYHTPPYPPPSPSDMSSLGAPSSHHSAQSPTSATFGAVPRPRPRQALSPTIHSRGSILLGTRGIADDESRRLSEMAFLD</sequence>
<proteinExistence type="predicted"/>
<organism evidence="2 3">
    <name type="scientific">Ceriporiopsis subvermispora (strain B)</name>
    <name type="common">White-rot fungus</name>
    <name type="synonym">Gelatoporia subvermispora</name>
    <dbReference type="NCBI Taxonomy" id="914234"/>
    <lineage>
        <taxon>Eukaryota</taxon>
        <taxon>Fungi</taxon>
        <taxon>Dikarya</taxon>
        <taxon>Basidiomycota</taxon>
        <taxon>Agaricomycotina</taxon>
        <taxon>Agaricomycetes</taxon>
        <taxon>Polyporales</taxon>
        <taxon>Gelatoporiaceae</taxon>
        <taxon>Gelatoporia</taxon>
    </lineage>
</organism>
<feature type="region of interest" description="Disordered" evidence="1">
    <location>
        <begin position="1"/>
        <end position="123"/>
    </location>
</feature>